<protein>
    <submittedName>
        <fullName evidence="8">RagB/SusD family nutrient uptake outer membrane protein</fullName>
    </submittedName>
</protein>
<evidence type="ECO:0000256" key="1">
    <source>
        <dbReference type="ARBA" id="ARBA00004442"/>
    </source>
</evidence>
<name>A0A2T8HP02_9SPHI</name>
<reference evidence="8 9" key="1">
    <citation type="submission" date="2018-04" db="EMBL/GenBank/DDBJ databases">
        <title>Sphingobacterium cortibacter sp. nov.</title>
        <authorList>
            <person name="Li Y."/>
        </authorList>
    </citation>
    <scope>NUCLEOTIDE SEQUENCE [LARGE SCALE GENOMIC DNA]</scope>
    <source>
        <strain evidence="8 9">2c-3</strain>
    </source>
</reference>
<comment type="similarity">
    <text evidence="2">Belongs to the SusD family.</text>
</comment>
<dbReference type="Gene3D" id="1.25.40.390">
    <property type="match status" value="1"/>
</dbReference>
<evidence type="ECO:0000313" key="8">
    <source>
        <dbReference type="EMBL" id="PVH27140.1"/>
    </source>
</evidence>
<comment type="subcellular location">
    <subcellularLocation>
        <location evidence="1">Cell outer membrane</location>
    </subcellularLocation>
</comment>
<evidence type="ECO:0000256" key="5">
    <source>
        <dbReference type="ARBA" id="ARBA00023237"/>
    </source>
</evidence>
<dbReference type="CDD" id="cd08977">
    <property type="entry name" value="SusD"/>
    <property type="match status" value="1"/>
</dbReference>
<dbReference type="Pfam" id="PF07980">
    <property type="entry name" value="SusD_RagB"/>
    <property type="match status" value="1"/>
</dbReference>
<gene>
    <name evidence="8" type="ORF">DC487_01700</name>
</gene>
<dbReference type="OrthoDB" id="630434at2"/>
<keyword evidence="9" id="KW-1185">Reference proteome</keyword>
<keyword evidence="3" id="KW-0732">Signal</keyword>
<comment type="caution">
    <text evidence="8">The sequence shown here is derived from an EMBL/GenBank/DDBJ whole genome shotgun (WGS) entry which is preliminary data.</text>
</comment>
<dbReference type="Pfam" id="PF14322">
    <property type="entry name" value="SusD-like_3"/>
    <property type="match status" value="1"/>
</dbReference>
<proteinExistence type="inferred from homology"/>
<evidence type="ECO:0000256" key="4">
    <source>
        <dbReference type="ARBA" id="ARBA00023136"/>
    </source>
</evidence>
<accession>A0A2T8HP02</accession>
<dbReference type="InterPro" id="IPR012944">
    <property type="entry name" value="SusD_RagB_dom"/>
</dbReference>
<dbReference type="AlphaFoldDB" id="A0A2T8HP02"/>
<sequence>MLAGTLLFNSSCDSLLDVDPQQSIDSETALTSENAVNAAVNAVYSRFRELGLYGRDLLAIPELLADDAINTGAGNRLVPQANNQPAAHMLTATWQMSYYAINQINLVFEALEALSATDEYKANIAGQLHFLRALSYHTLAKCYAYDPTAIIEESNRGSVPIITKGVLTLDHIAYNTRPTIGEVYDFIYADLENAITKLPNNTSVYGASKSAAHALFSRVALYRGDMTKVISEGTAAIATGGKTLAPTNAFVQTWRTVNNPESFFEVAFTNTADNIGVNESLRATYTTRLTPTATSGSNHGNVVLNDAFYALYGANDVRRDIILRGLTTANRTRWEITKFISRSGVNNMDNVPVIRLPEVILNMAEAYATANSPVYNEASARTQLNLIRNRAGIGPSTATGAALFEDIIMQRRLELAFEGHRFFDLKRLGRDIIKPTGNVAFTDFRILANIPVREAAPNTQVVQNPGY</sequence>
<evidence type="ECO:0000259" key="6">
    <source>
        <dbReference type="Pfam" id="PF07980"/>
    </source>
</evidence>
<dbReference type="SUPFAM" id="SSF48452">
    <property type="entry name" value="TPR-like"/>
    <property type="match status" value="1"/>
</dbReference>
<evidence type="ECO:0000313" key="9">
    <source>
        <dbReference type="Proteomes" id="UP000245627"/>
    </source>
</evidence>
<evidence type="ECO:0000256" key="2">
    <source>
        <dbReference type="ARBA" id="ARBA00006275"/>
    </source>
</evidence>
<evidence type="ECO:0000259" key="7">
    <source>
        <dbReference type="Pfam" id="PF14322"/>
    </source>
</evidence>
<keyword evidence="5" id="KW-0998">Cell outer membrane</keyword>
<keyword evidence="4" id="KW-0472">Membrane</keyword>
<dbReference type="GO" id="GO:0009279">
    <property type="term" value="C:cell outer membrane"/>
    <property type="evidence" value="ECO:0007669"/>
    <property type="project" value="UniProtKB-SubCell"/>
</dbReference>
<dbReference type="Proteomes" id="UP000245627">
    <property type="component" value="Unassembled WGS sequence"/>
</dbReference>
<dbReference type="EMBL" id="QDKG01000001">
    <property type="protein sequence ID" value="PVH27140.1"/>
    <property type="molecule type" value="Genomic_DNA"/>
</dbReference>
<organism evidence="8 9">
    <name type="scientific">Sphingobacterium corticibacter</name>
    <dbReference type="NCBI Taxonomy" id="2171749"/>
    <lineage>
        <taxon>Bacteria</taxon>
        <taxon>Pseudomonadati</taxon>
        <taxon>Bacteroidota</taxon>
        <taxon>Sphingobacteriia</taxon>
        <taxon>Sphingobacteriales</taxon>
        <taxon>Sphingobacteriaceae</taxon>
        <taxon>Sphingobacterium</taxon>
    </lineage>
</organism>
<feature type="domain" description="SusD-like N-terminal" evidence="7">
    <location>
        <begin position="17"/>
        <end position="221"/>
    </location>
</feature>
<dbReference type="InterPro" id="IPR011990">
    <property type="entry name" value="TPR-like_helical_dom_sf"/>
</dbReference>
<dbReference type="InterPro" id="IPR033985">
    <property type="entry name" value="SusD-like_N"/>
</dbReference>
<feature type="domain" description="RagB/SusD" evidence="6">
    <location>
        <begin position="329"/>
        <end position="428"/>
    </location>
</feature>
<evidence type="ECO:0000256" key="3">
    <source>
        <dbReference type="ARBA" id="ARBA00022729"/>
    </source>
</evidence>